<reference evidence="2" key="1">
    <citation type="submission" date="2016-11" db="EMBL/GenBank/DDBJ databases">
        <authorList>
            <person name="Varghese N."/>
            <person name="Submissions S."/>
        </authorList>
    </citation>
    <scope>NUCLEOTIDE SEQUENCE [LARGE SCALE GENOMIC DNA]</scope>
    <source>
        <strain evidence="2">DSM 2635</strain>
    </source>
</reference>
<dbReference type="Proteomes" id="UP000243255">
    <property type="component" value="Unassembled WGS sequence"/>
</dbReference>
<evidence type="ECO:0000313" key="2">
    <source>
        <dbReference type="Proteomes" id="UP000243255"/>
    </source>
</evidence>
<proteinExistence type="predicted"/>
<name>A0A1M5R2X4_9FIRM</name>
<accession>A0A1M5R2X4</accession>
<gene>
    <name evidence="1" type="ORF">SAMN04488530_12614</name>
</gene>
<dbReference type="EMBL" id="FQWX01000026">
    <property type="protein sequence ID" value="SHH20349.1"/>
    <property type="molecule type" value="Genomic_DNA"/>
</dbReference>
<organism evidence="1 2">
    <name type="scientific">Asaccharospora irregularis DSM 2635</name>
    <dbReference type="NCBI Taxonomy" id="1121321"/>
    <lineage>
        <taxon>Bacteria</taxon>
        <taxon>Bacillati</taxon>
        <taxon>Bacillota</taxon>
        <taxon>Clostridia</taxon>
        <taxon>Peptostreptococcales</taxon>
        <taxon>Peptostreptococcaceae</taxon>
        <taxon>Asaccharospora</taxon>
    </lineage>
</organism>
<dbReference type="STRING" id="1121321.SAMN04488530_12614"/>
<protein>
    <submittedName>
        <fullName evidence="1">Uncharacterized protein</fullName>
    </submittedName>
</protein>
<dbReference type="AlphaFoldDB" id="A0A1M5R2X4"/>
<dbReference type="RefSeq" id="WP_084120351.1">
    <property type="nucleotide sequence ID" value="NZ_BAABCH010000090.1"/>
</dbReference>
<sequence length="63" mass="7160">MNQETQYSKEELEKAVVQITSIKNKSTTGFNNAKEGSGTYTRFSRLITAMDIILAYLQKVIEK</sequence>
<keyword evidence="2" id="KW-1185">Reference proteome</keyword>
<evidence type="ECO:0000313" key="1">
    <source>
        <dbReference type="EMBL" id="SHH20349.1"/>
    </source>
</evidence>
<dbReference type="OrthoDB" id="2313808at2"/>